<evidence type="ECO:0000313" key="3">
    <source>
        <dbReference type="Proteomes" id="UP000219563"/>
    </source>
</evidence>
<evidence type="ECO:0000256" key="1">
    <source>
        <dbReference type="SAM" id="MobiDB-lite"/>
    </source>
</evidence>
<sequence>MIERKRLLSLGYYKKAPSFTGSDGKKCYKIEKVSEEGADDKFQATLWPGPFSSENTPDEKKLTNTAPFTEDGLQELVDWMNSTPVE</sequence>
<reference evidence="2 3" key="1">
    <citation type="submission" date="2017-08" db="EMBL/GenBank/DDBJ databases">
        <authorList>
            <person name="de Groot N.N."/>
        </authorList>
    </citation>
    <scope>NUCLEOTIDE SEQUENCE [LARGE SCALE GENOMIC DNA]</scope>
    <source>
        <strain evidence="2 3">DSM 9787</strain>
    </source>
</reference>
<evidence type="ECO:0000313" key="2">
    <source>
        <dbReference type="EMBL" id="SOC11839.1"/>
    </source>
</evidence>
<dbReference type="Proteomes" id="UP000219563">
    <property type="component" value="Unassembled WGS sequence"/>
</dbReference>
<name>A0A285SYD6_9FIRM</name>
<dbReference type="EMBL" id="OBMR01000010">
    <property type="protein sequence ID" value="SOC11839.1"/>
    <property type="molecule type" value="Genomic_DNA"/>
</dbReference>
<evidence type="ECO:0008006" key="4">
    <source>
        <dbReference type="Google" id="ProtNLM"/>
    </source>
</evidence>
<dbReference type="AlphaFoldDB" id="A0A285SYD6"/>
<feature type="region of interest" description="Disordered" evidence="1">
    <location>
        <begin position="43"/>
        <end position="67"/>
    </location>
</feature>
<organism evidence="2 3">
    <name type="scientific">Pseudobutyrivibrio ruminis DSM 9787</name>
    <dbReference type="NCBI Taxonomy" id="1123011"/>
    <lineage>
        <taxon>Bacteria</taxon>
        <taxon>Bacillati</taxon>
        <taxon>Bacillota</taxon>
        <taxon>Clostridia</taxon>
        <taxon>Lachnospirales</taxon>
        <taxon>Lachnospiraceae</taxon>
        <taxon>Pseudobutyrivibrio</taxon>
    </lineage>
</organism>
<accession>A0A285SYD6</accession>
<protein>
    <recommendedName>
        <fullName evidence="4">GNAT family acetyltransferase</fullName>
    </recommendedName>
</protein>
<dbReference type="RefSeq" id="WP_044935524.1">
    <property type="nucleotide sequence ID" value="NZ_OBMR01000010.1"/>
</dbReference>
<gene>
    <name evidence="2" type="ORF">SAMN02910411_2765</name>
</gene>
<proteinExistence type="predicted"/>